<keyword evidence="10" id="KW-1133">Transmembrane helix</keyword>
<dbReference type="GO" id="GO:0005524">
    <property type="term" value="F:ATP binding"/>
    <property type="evidence" value="ECO:0007669"/>
    <property type="project" value="UniProtKB-KW"/>
</dbReference>
<dbReference type="InterPro" id="IPR004358">
    <property type="entry name" value="Sig_transdc_His_kin-like_C"/>
</dbReference>
<evidence type="ECO:0000256" key="1">
    <source>
        <dbReference type="ARBA" id="ARBA00000085"/>
    </source>
</evidence>
<evidence type="ECO:0000256" key="10">
    <source>
        <dbReference type="SAM" id="Phobius"/>
    </source>
</evidence>
<evidence type="ECO:0000256" key="7">
    <source>
        <dbReference type="ARBA" id="ARBA00022777"/>
    </source>
</evidence>
<dbReference type="EC" id="2.7.13.3" evidence="3"/>
<sequence>MHKISGFKSVIFIYTISIILLIAATLSIAWYVTHLTTIVRPDGQSSTSNWPQQYTESFIDNITVEKGIPVISEQGRASLRRNQLWIQLLDSEGNQIIQYDKPTDAMDSYSFSELLTVQKTNRVAEHTAFIMPMTVDGDDLTYIIGFPVNLSKRTMYFNSDSYGGMRSSIFALLIGVVIFVLIAGLIYGVWLTKHLSKIVVSSREIATRSYSSIKETGVFSDAYSSLNQLDIEIQKSDAFREKADAMKQEWIANITHDLKTPLSPIKGYAELLTDGFSTNSEEDIVRYGENIVNNVLSTERLINDLKLVYQMESGAVPLNMQQIDLSSEVRETIIDLLNQPKFADRSIEYRCEDAPVKITVDPMLIKRTIENIIINALIHNPVETEIIVVLEVADEITLSIKDNGKGISDEEMKKVFDRYYRGNHNDEKPEGSGLGLAIAKQVIELHNGKIAIRSTSDEGTTILIHLPKKAEEN</sequence>
<dbReference type="SUPFAM" id="SSF55874">
    <property type="entry name" value="ATPase domain of HSP90 chaperone/DNA topoisomerase II/histidine kinase"/>
    <property type="match status" value="1"/>
</dbReference>
<keyword evidence="14" id="KW-1185">Reference proteome</keyword>
<dbReference type="EMBL" id="NGMM01000003">
    <property type="protein sequence ID" value="OTP15703.1"/>
    <property type="molecule type" value="Genomic_DNA"/>
</dbReference>
<feature type="domain" description="Histidine kinase" evidence="11">
    <location>
        <begin position="253"/>
        <end position="470"/>
    </location>
</feature>
<evidence type="ECO:0000259" key="11">
    <source>
        <dbReference type="PROSITE" id="PS50109"/>
    </source>
</evidence>
<protein>
    <recommendedName>
        <fullName evidence="3">histidine kinase</fullName>
        <ecNumber evidence="3">2.7.13.3</ecNumber>
    </recommendedName>
</protein>
<dbReference type="GO" id="GO:0000155">
    <property type="term" value="F:phosphorelay sensor kinase activity"/>
    <property type="evidence" value="ECO:0007669"/>
    <property type="project" value="InterPro"/>
</dbReference>
<reference evidence="12" key="1">
    <citation type="submission" date="2017-05" db="EMBL/GenBank/DDBJ databases">
        <title>The Genome Sequence of Enterococcus sp. 9E7_DIV0242.</title>
        <authorList>
            <consortium name="The Broad Institute Genomics Platform"/>
            <consortium name="The Broad Institute Genomic Center for Infectious Diseases"/>
            <person name="Earl A."/>
            <person name="Manson A."/>
            <person name="Schwartman J."/>
            <person name="Gilmore M."/>
            <person name="Abouelleil A."/>
            <person name="Cao P."/>
            <person name="Chapman S."/>
            <person name="Cusick C."/>
            <person name="Shea T."/>
            <person name="Young S."/>
            <person name="Neafsey D."/>
            <person name="Nusbaum C."/>
            <person name="Birren B."/>
        </authorList>
    </citation>
    <scope>NUCLEOTIDE SEQUENCE [LARGE SCALE GENOMIC DNA]</scope>
    <source>
        <strain evidence="12">9E7_DIV0242</strain>
    </source>
</reference>
<dbReference type="InterPro" id="IPR036890">
    <property type="entry name" value="HATPase_C_sf"/>
</dbReference>
<keyword evidence="6" id="KW-0547">Nucleotide-binding</keyword>
<dbReference type="PANTHER" id="PTHR42878">
    <property type="entry name" value="TWO-COMPONENT HISTIDINE KINASE"/>
    <property type="match status" value="1"/>
</dbReference>
<keyword evidence="9" id="KW-0902">Two-component regulatory system</keyword>
<evidence type="ECO:0000313" key="14">
    <source>
        <dbReference type="Proteomes" id="UP000195141"/>
    </source>
</evidence>
<dbReference type="GO" id="GO:0007234">
    <property type="term" value="P:osmosensory signaling via phosphorelay pathway"/>
    <property type="evidence" value="ECO:0007669"/>
    <property type="project" value="TreeGrafter"/>
</dbReference>
<comment type="subcellular location">
    <subcellularLocation>
        <location evidence="2">Membrane</location>
    </subcellularLocation>
</comment>
<dbReference type="PRINTS" id="PR00344">
    <property type="entry name" value="BCTRLSENSOR"/>
</dbReference>
<keyword evidence="7" id="KW-0418">Kinase</keyword>
<dbReference type="Gene3D" id="3.30.565.10">
    <property type="entry name" value="Histidine kinase-like ATPase, C-terminal domain"/>
    <property type="match status" value="1"/>
</dbReference>
<keyword evidence="10" id="KW-0472">Membrane</keyword>
<dbReference type="Pfam" id="PF00512">
    <property type="entry name" value="HisKA"/>
    <property type="match status" value="1"/>
</dbReference>
<dbReference type="GO" id="GO:0030295">
    <property type="term" value="F:protein kinase activator activity"/>
    <property type="evidence" value="ECO:0007669"/>
    <property type="project" value="TreeGrafter"/>
</dbReference>
<dbReference type="OrthoDB" id="335833at2"/>
<dbReference type="InterPro" id="IPR036097">
    <property type="entry name" value="HisK_dim/P_sf"/>
</dbReference>
<dbReference type="InterPro" id="IPR003661">
    <property type="entry name" value="HisK_dim/P_dom"/>
</dbReference>
<dbReference type="Gene3D" id="1.10.287.130">
    <property type="match status" value="1"/>
</dbReference>
<dbReference type="Pfam" id="PF02518">
    <property type="entry name" value="HATPase_c"/>
    <property type="match status" value="1"/>
</dbReference>
<dbReference type="InterPro" id="IPR050351">
    <property type="entry name" value="BphY/WalK/GraS-like"/>
</dbReference>
<dbReference type="RefSeq" id="WP_086348997.1">
    <property type="nucleotide sequence ID" value="NZ_CP147247.1"/>
</dbReference>
<keyword evidence="10" id="KW-0812">Transmembrane</keyword>
<keyword evidence="4" id="KW-0597">Phosphoprotein</keyword>
<reference evidence="13" key="3">
    <citation type="submission" date="2024-03" db="EMBL/GenBank/DDBJ databases">
        <title>The Genome Sequence of Enterococcus sp. DIV0242b.</title>
        <authorList>
            <consortium name="The Broad Institute Genomics Platform"/>
            <consortium name="The Broad Institute Microbial Omics Core"/>
            <consortium name="The Broad Institute Genomic Center for Infectious Diseases"/>
            <person name="Earl A."/>
            <person name="Manson A."/>
            <person name="Gilmore M."/>
            <person name="Schwartman J."/>
            <person name="Shea T."/>
            <person name="Abouelleil A."/>
            <person name="Cao P."/>
            <person name="Chapman S."/>
            <person name="Cusick C."/>
            <person name="Young S."/>
            <person name="Neafsey D."/>
            <person name="Nusbaum C."/>
            <person name="Birren B."/>
        </authorList>
    </citation>
    <scope>NUCLEOTIDE SEQUENCE</scope>
    <source>
        <strain evidence="13">9E7_DIV0242</strain>
    </source>
</reference>
<organism evidence="12">
    <name type="scientific">Candidatus Enterococcus clewellii</name>
    <dbReference type="NCBI Taxonomy" id="1834193"/>
    <lineage>
        <taxon>Bacteria</taxon>
        <taxon>Bacillati</taxon>
        <taxon>Bacillota</taxon>
        <taxon>Bacilli</taxon>
        <taxon>Lactobacillales</taxon>
        <taxon>Enterococcaceae</taxon>
        <taxon>Enterococcus</taxon>
    </lineage>
</organism>
<evidence type="ECO:0000256" key="2">
    <source>
        <dbReference type="ARBA" id="ARBA00004370"/>
    </source>
</evidence>
<dbReference type="EMBL" id="CP147247">
    <property type="protein sequence ID" value="WYJ92016.1"/>
    <property type="molecule type" value="Genomic_DNA"/>
</dbReference>
<feature type="transmembrane region" description="Helical" evidence="10">
    <location>
        <begin position="169"/>
        <end position="190"/>
    </location>
</feature>
<reference evidence="13" key="2">
    <citation type="submission" date="2017-05" db="EMBL/GenBank/DDBJ databases">
        <authorList>
            <consortium name="The Broad Institute Genomics Platform"/>
            <consortium name="The Broad Institute Genomic Center for Infectious Diseases"/>
            <person name="Earl A."/>
            <person name="Manson A."/>
            <person name="Schwartman J."/>
            <person name="Gilmore M."/>
            <person name="Abouelleil A."/>
            <person name="Cao P."/>
            <person name="Chapman S."/>
            <person name="Cusick C."/>
            <person name="Shea T."/>
            <person name="Young S."/>
            <person name="Neafsey D."/>
            <person name="Nusbaum C."/>
            <person name="Birren B."/>
        </authorList>
    </citation>
    <scope>NUCLEOTIDE SEQUENCE</scope>
    <source>
        <strain evidence="13">9E7_DIV0242</strain>
    </source>
</reference>
<keyword evidence="8" id="KW-0067">ATP-binding</keyword>
<dbReference type="GO" id="GO:0000156">
    <property type="term" value="F:phosphorelay response regulator activity"/>
    <property type="evidence" value="ECO:0007669"/>
    <property type="project" value="TreeGrafter"/>
</dbReference>
<dbReference type="PROSITE" id="PS50109">
    <property type="entry name" value="HIS_KIN"/>
    <property type="match status" value="1"/>
</dbReference>
<evidence type="ECO:0000256" key="5">
    <source>
        <dbReference type="ARBA" id="ARBA00022679"/>
    </source>
</evidence>
<dbReference type="InterPro" id="IPR003594">
    <property type="entry name" value="HATPase_dom"/>
</dbReference>
<dbReference type="Proteomes" id="UP000195141">
    <property type="component" value="Chromosome"/>
</dbReference>
<dbReference type="PANTHER" id="PTHR42878:SF7">
    <property type="entry name" value="SENSOR HISTIDINE KINASE GLRK"/>
    <property type="match status" value="1"/>
</dbReference>
<evidence type="ECO:0000313" key="12">
    <source>
        <dbReference type="EMBL" id="OTP15703.1"/>
    </source>
</evidence>
<dbReference type="SMART" id="SM00388">
    <property type="entry name" value="HisKA"/>
    <property type="match status" value="1"/>
</dbReference>
<dbReference type="AlphaFoldDB" id="A0A242K6G7"/>
<feature type="transmembrane region" description="Helical" evidence="10">
    <location>
        <begin position="12"/>
        <end position="32"/>
    </location>
</feature>
<dbReference type="SUPFAM" id="SSF47384">
    <property type="entry name" value="Homodimeric domain of signal transducing histidine kinase"/>
    <property type="match status" value="1"/>
</dbReference>
<evidence type="ECO:0000256" key="9">
    <source>
        <dbReference type="ARBA" id="ARBA00023012"/>
    </source>
</evidence>
<dbReference type="CDD" id="cd00082">
    <property type="entry name" value="HisKA"/>
    <property type="match status" value="1"/>
</dbReference>
<dbReference type="SMART" id="SM00387">
    <property type="entry name" value="HATPase_c"/>
    <property type="match status" value="1"/>
</dbReference>
<evidence type="ECO:0000256" key="6">
    <source>
        <dbReference type="ARBA" id="ARBA00022741"/>
    </source>
</evidence>
<accession>A0A242K6G7</accession>
<keyword evidence="5" id="KW-0808">Transferase</keyword>
<name>A0A242K6G7_9ENTE</name>
<dbReference type="InterPro" id="IPR005467">
    <property type="entry name" value="His_kinase_dom"/>
</dbReference>
<evidence type="ECO:0000313" key="13">
    <source>
        <dbReference type="EMBL" id="WYJ92016.1"/>
    </source>
</evidence>
<comment type="catalytic activity">
    <reaction evidence="1">
        <text>ATP + protein L-histidine = ADP + protein N-phospho-L-histidine.</text>
        <dbReference type="EC" id="2.7.13.3"/>
    </reaction>
</comment>
<evidence type="ECO:0000256" key="4">
    <source>
        <dbReference type="ARBA" id="ARBA00022553"/>
    </source>
</evidence>
<evidence type="ECO:0000256" key="3">
    <source>
        <dbReference type="ARBA" id="ARBA00012438"/>
    </source>
</evidence>
<proteinExistence type="predicted"/>
<gene>
    <name evidence="12" type="ORF">A5888_001917</name>
    <name evidence="13" type="ORF">A5888_003789</name>
</gene>
<evidence type="ECO:0000256" key="8">
    <source>
        <dbReference type="ARBA" id="ARBA00022840"/>
    </source>
</evidence>